<dbReference type="RefSeq" id="WP_058616186.1">
    <property type="nucleotide sequence ID" value="NZ_CP083911.1"/>
</dbReference>
<dbReference type="CDD" id="cd07051">
    <property type="entry name" value="BMC_like_1_repeat1"/>
    <property type="match status" value="1"/>
</dbReference>
<comment type="subcellular location">
    <subcellularLocation>
        <location evidence="1">Bacterial microcompartment</location>
    </subcellularLocation>
</comment>
<dbReference type="InterPro" id="IPR037233">
    <property type="entry name" value="CcmK-like_sf"/>
</dbReference>
<feature type="domain" description="BMC circularly permuted" evidence="4">
    <location>
        <begin position="11"/>
        <end position="112"/>
    </location>
</feature>
<proteinExistence type="predicted"/>
<reference evidence="5 6" key="1">
    <citation type="submission" date="2019-07" db="EMBL/GenBank/DDBJ databases">
        <title>Tepidimonas taiwanensis I1-1 draft genome.</title>
        <authorList>
            <person name="Da Costa M.S."/>
            <person name="Froufe H.J.C."/>
            <person name="Egas C."/>
            <person name="Albuquerque L."/>
        </authorList>
    </citation>
    <scope>NUCLEOTIDE SEQUENCE [LARGE SCALE GENOMIC DNA]</scope>
    <source>
        <strain evidence="5 6">I1-1</strain>
    </source>
</reference>
<keyword evidence="6" id="KW-1185">Reference proteome</keyword>
<evidence type="ECO:0000256" key="2">
    <source>
        <dbReference type="ARBA" id="ARBA00024446"/>
    </source>
</evidence>
<dbReference type="SUPFAM" id="SSF143414">
    <property type="entry name" value="CcmK-like"/>
    <property type="match status" value="1"/>
</dbReference>
<organism evidence="5 6">
    <name type="scientific">Tepidimonas taiwanensis</name>
    <dbReference type="NCBI Taxonomy" id="307486"/>
    <lineage>
        <taxon>Bacteria</taxon>
        <taxon>Pseudomonadati</taxon>
        <taxon>Pseudomonadota</taxon>
        <taxon>Betaproteobacteria</taxon>
        <taxon>Burkholderiales</taxon>
        <taxon>Tepidimonas</taxon>
    </lineage>
</organism>
<gene>
    <name evidence="5" type="ORF">Ttaiw_01795</name>
</gene>
<dbReference type="SMART" id="SM00877">
    <property type="entry name" value="BMC"/>
    <property type="match status" value="1"/>
</dbReference>
<dbReference type="InterPro" id="IPR044870">
    <property type="entry name" value="BMC_CP"/>
</dbReference>
<accession>A0A554X4C7</accession>
<dbReference type="PROSITE" id="PS51931">
    <property type="entry name" value="BMC_CP"/>
    <property type="match status" value="2"/>
</dbReference>
<dbReference type="STRING" id="307486.GCA_000807215_00348"/>
<comment type="caution">
    <text evidence="5">The sequence shown here is derived from an EMBL/GenBank/DDBJ whole genome shotgun (WGS) entry which is preliminary data.</text>
</comment>
<evidence type="ECO:0000256" key="3">
    <source>
        <dbReference type="SAM" id="Coils"/>
    </source>
</evidence>
<dbReference type="GO" id="GO:0031469">
    <property type="term" value="C:bacterial microcompartment"/>
    <property type="evidence" value="ECO:0007669"/>
    <property type="project" value="UniProtKB-SubCell"/>
</dbReference>
<feature type="coiled-coil region" evidence="3">
    <location>
        <begin position="192"/>
        <end position="219"/>
    </location>
</feature>
<dbReference type="OrthoDB" id="5800762at2"/>
<sequence length="222" mass="24408">MSRLADRARVQLRTFVFIDALQPQLASYLGTSSQGFLPVPGDACLWIEVAPGMAVHRLSDIALKATNVRMGEQVVERAFGSMEIHYRSQSEVLAAREIILEQLGARLEDRLPCRIAWAENIRAVTPDHATLINRQLRRGSMLLPGKTLFIFECEPAGYAIYAANEAEKAANVTLVDVKPFGNFGRLMMMGSEAEAAEALAAAERAVAQLNRRARAVEGDPTR</sequence>
<dbReference type="Gene3D" id="3.30.70.1710">
    <property type="match status" value="2"/>
</dbReference>
<dbReference type="AlphaFoldDB" id="A0A554X4C7"/>
<evidence type="ECO:0000259" key="4">
    <source>
        <dbReference type="PROSITE" id="PS51931"/>
    </source>
</evidence>
<dbReference type="Pfam" id="PF00936">
    <property type="entry name" value="BMC"/>
    <property type="match status" value="1"/>
</dbReference>
<keyword evidence="3" id="KW-0175">Coiled coil</keyword>
<evidence type="ECO:0000256" key="1">
    <source>
        <dbReference type="ARBA" id="ARBA00024322"/>
    </source>
</evidence>
<evidence type="ECO:0000313" key="6">
    <source>
        <dbReference type="Proteomes" id="UP000317763"/>
    </source>
</evidence>
<dbReference type="Proteomes" id="UP000317763">
    <property type="component" value="Unassembled WGS sequence"/>
</dbReference>
<dbReference type="EMBL" id="VJOM01000020">
    <property type="protein sequence ID" value="TSE30700.1"/>
    <property type="molecule type" value="Genomic_DNA"/>
</dbReference>
<dbReference type="InterPro" id="IPR000249">
    <property type="entry name" value="BMC_dom"/>
</dbReference>
<protein>
    <submittedName>
        <fullName evidence="5">BMC domain protein</fullName>
    </submittedName>
</protein>
<evidence type="ECO:0000313" key="5">
    <source>
        <dbReference type="EMBL" id="TSE30700.1"/>
    </source>
</evidence>
<feature type="domain" description="BMC circularly permuted" evidence="4">
    <location>
        <begin position="114"/>
        <end position="220"/>
    </location>
</feature>
<keyword evidence="2" id="KW-1283">Bacterial microcompartment</keyword>
<name>A0A554X4C7_9BURK</name>